<dbReference type="SMART" id="SM00454">
    <property type="entry name" value="SAM"/>
    <property type="match status" value="1"/>
</dbReference>
<dbReference type="Ensembl" id="ENSMAMT00000005080.2">
    <property type="protein sequence ID" value="ENSMAMP00000004953.1"/>
    <property type="gene ID" value="ENSMAMG00000003333.2"/>
</dbReference>
<name>A0A3Q3KU61_9TELE</name>
<feature type="domain" description="SAM" evidence="6">
    <location>
        <begin position="149"/>
        <end position="213"/>
    </location>
</feature>
<organism evidence="7 8">
    <name type="scientific">Mastacembelus armatus</name>
    <name type="common">zig-zag eel</name>
    <dbReference type="NCBI Taxonomy" id="205130"/>
    <lineage>
        <taxon>Eukaryota</taxon>
        <taxon>Metazoa</taxon>
        <taxon>Chordata</taxon>
        <taxon>Craniata</taxon>
        <taxon>Vertebrata</taxon>
        <taxon>Euteleostomi</taxon>
        <taxon>Actinopterygii</taxon>
        <taxon>Neopterygii</taxon>
        <taxon>Teleostei</taxon>
        <taxon>Neoteleostei</taxon>
        <taxon>Acanthomorphata</taxon>
        <taxon>Anabantaria</taxon>
        <taxon>Synbranchiformes</taxon>
        <taxon>Mastacembelidae</taxon>
        <taxon>Mastacembelus</taxon>
    </lineage>
</organism>
<protein>
    <submittedName>
        <fullName evidence="7">SAM domain, SH3 domain and nuclear localisation signals 1b</fullName>
    </submittedName>
</protein>
<reference evidence="7" key="2">
    <citation type="submission" date="2025-09" db="UniProtKB">
        <authorList>
            <consortium name="Ensembl"/>
        </authorList>
    </citation>
    <scope>IDENTIFICATION</scope>
</reference>
<feature type="compositionally biased region" description="Low complexity" evidence="4">
    <location>
        <begin position="29"/>
        <end position="57"/>
    </location>
</feature>
<dbReference type="STRING" id="205130.ENSMAMP00000004953"/>
<dbReference type="Pfam" id="PF12485">
    <property type="entry name" value="SPIDER"/>
    <property type="match status" value="1"/>
</dbReference>
<evidence type="ECO:0000259" key="5">
    <source>
        <dbReference type="PROSITE" id="PS50002"/>
    </source>
</evidence>
<keyword evidence="8" id="KW-1185">Reference proteome</keyword>
<evidence type="ECO:0000313" key="7">
    <source>
        <dbReference type="Ensembl" id="ENSMAMP00000004953.1"/>
    </source>
</evidence>
<evidence type="ECO:0000256" key="4">
    <source>
        <dbReference type="SAM" id="MobiDB-lite"/>
    </source>
</evidence>
<feature type="region of interest" description="Disordered" evidence="4">
    <location>
        <begin position="1"/>
        <end position="58"/>
    </location>
</feature>
<dbReference type="PROSITE" id="PS50105">
    <property type="entry name" value="SAM_DOMAIN"/>
    <property type="match status" value="1"/>
</dbReference>
<evidence type="ECO:0000313" key="8">
    <source>
        <dbReference type="Proteomes" id="UP000261640"/>
    </source>
</evidence>
<sequence length="258" mass="28842">MQNGNTQKSEALKREIGGGQLFTKGHRQSSNSLESLYSLNSGQSSSSGVTSGSGCSSNRGSLRLEEDLLYTRQYCGRARVHTDYVPSPYDTESLKLQVGDVIDIISKPSIGIWTGMLNGSIGTFKFIYVDVLREESSETRKETQFHRVRHTSTVQEVLKRLSLEEYSSSLHLNGYQTVEDLMRLRENHLTELNVTDPEHRHRLLTAAETPSENMKADMHRNSGCHMSSDSPNSSSEDTELLFPSEHPLAAETTVIQLF</sequence>
<dbReference type="AlphaFoldDB" id="A0A3Q3KU61"/>
<dbReference type="PROSITE" id="PS50002">
    <property type="entry name" value="SH3"/>
    <property type="match status" value="1"/>
</dbReference>
<dbReference type="InterPro" id="IPR051725">
    <property type="entry name" value="SAM-SH3_domain_protein"/>
</dbReference>
<dbReference type="Gene3D" id="1.10.150.50">
    <property type="entry name" value="Transcription Factor, Ets-1"/>
    <property type="match status" value="1"/>
</dbReference>
<dbReference type="SMART" id="SM00326">
    <property type="entry name" value="SH3"/>
    <property type="match status" value="1"/>
</dbReference>
<dbReference type="PANTHER" id="PTHR12301:SF4">
    <property type="entry name" value="SAM DOMAIN-CONTAINING PROTEIN SAMSN-1"/>
    <property type="match status" value="1"/>
</dbReference>
<dbReference type="GeneTree" id="ENSGT00940000157806"/>
<evidence type="ECO:0000256" key="2">
    <source>
        <dbReference type="ARBA" id="ARBA00022553"/>
    </source>
</evidence>
<dbReference type="PANTHER" id="PTHR12301">
    <property type="entry name" value="SAM-DOMAIN, SH3 AND NUCLEAR LOCALIZATION SIGNALS PROTEIN RELATED"/>
    <property type="match status" value="1"/>
</dbReference>
<feature type="region of interest" description="Disordered" evidence="4">
    <location>
        <begin position="209"/>
        <end position="240"/>
    </location>
</feature>
<evidence type="ECO:0000256" key="3">
    <source>
        <dbReference type="PROSITE-ProRule" id="PRU00192"/>
    </source>
</evidence>
<dbReference type="SUPFAM" id="SSF50044">
    <property type="entry name" value="SH3-domain"/>
    <property type="match status" value="1"/>
</dbReference>
<proteinExistence type="predicted"/>
<dbReference type="InterPro" id="IPR013761">
    <property type="entry name" value="SAM/pointed_sf"/>
</dbReference>
<evidence type="ECO:0000259" key="6">
    <source>
        <dbReference type="PROSITE" id="PS50105"/>
    </source>
</evidence>
<keyword evidence="2" id="KW-0597">Phosphoprotein</keyword>
<dbReference type="InterPro" id="IPR021090">
    <property type="entry name" value="SPIDER"/>
</dbReference>
<accession>A0A3Q3KU61</accession>
<dbReference type="SUPFAM" id="SSF47769">
    <property type="entry name" value="SAM/Pointed domain"/>
    <property type="match status" value="1"/>
</dbReference>
<dbReference type="InterPro" id="IPR036028">
    <property type="entry name" value="SH3-like_dom_sf"/>
</dbReference>
<dbReference type="Gene3D" id="2.30.30.40">
    <property type="entry name" value="SH3 Domains"/>
    <property type="match status" value="1"/>
</dbReference>
<dbReference type="Proteomes" id="UP000261640">
    <property type="component" value="Unplaced"/>
</dbReference>
<reference evidence="7" key="1">
    <citation type="submission" date="2025-08" db="UniProtKB">
        <authorList>
            <consortium name="Ensembl"/>
        </authorList>
    </citation>
    <scope>IDENTIFICATION</scope>
</reference>
<dbReference type="Pfam" id="PF00536">
    <property type="entry name" value="SAM_1"/>
    <property type="match status" value="1"/>
</dbReference>
<dbReference type="InterPro" id="IPR001660">
    <property type="entry name" value="SAM"/>
</dbReference>
<dbReference type="Pfam" id="PF07653">
    <property type="entry name" value="SH3_2"/>
    <property type="match status" value="1"/>
</dbReference>
<dbReference type="InterPro" id="IPR001452">
    <property type="entry name" value="SH3_domain"/>
</dbReference>
<keyword evidence="1 3" id="KW-0728">SH3 domain</keyword>
<feature type="domain" description="SH3" evidence="5">
    <location>
        <begin position="73"/>
        <end position="134"/>
    </location>
</feature>
<evidence type="ECO:0000256" key="1">
    <source>
        <dbReference type="ARBA" id="ARBA00022443"/>
    </source>
</evidence>
<dbReference type="InParanoid" id="A0A3Q3KU61"/>